<evidence type="ECO:0000256" key="8">
    <source>
        <dbReference type="ARBA" id="ARBA00022917"/>
    </source>
</evidence>
<comment type="similarity">
    <text evidence="1 10">Belongs to the amidase family. GatA subfamily.</text>
</comment>
<dbReference type="PATRIC" id="fig|1208919.3.peg.662"/>
<proteinExistence type="inferred from homology"/>
<dbReference type="SUPFAM" id="SSF75304">
    <property type="entry name" value="Amidase signature (AS) enzymes"/>
    <property type="match status" value="1"/>
</dbReference>
<keyword evidence="12" id="KW-0808">Transferase</keyword>
<dbReference type="Gene3D" id="3.90.1300.10">
    <property type="entry name" value="Amidase signature (AS) domain"/>
    <property type="match status" value="1"/>
</dbReference>
<dbReference type="NCBIfam" id="TIGR00132">
    <property type="entry name" value="gatA"/>
    <property type="match status" value="1"/>
</dbReference>
<dbReference type="InterPro" id="IPR004412">
    <property type="entry name" value="GatA"/>
</dbReference>
<keyword evidence="8 10" id="KW-0648">Protein biosynthesis</keyword>
<dbReference type="RefSeq" id="WP_015396628.1">
    <property type="nucleotide sequence ID" value="NC_020294.1"/>
</dbReference>
<dbReference type="GO" id="GO:0030956">
    <property type="term" value="C:glutamyl-tRNA(Gln) amidotransferase complex"/>
    <property type="evidence" value="ECO:0007669"/>
    <property type="project" value="InterPro"/>
</dbReference>
<reference evidence="12 13" key="1">
    <citation type="journal article" date="2013" name="Genome Biol. Evol.">
        <title>Genome evolution and phylogenomic analysis of candidatus kinetoplastibacterium, the betaproteobacterial endosymbionts of strigomonas and angomonas.</title>
        <authorList>
            <person name="Alves J.M."/>
            <person name="Serrano M.G."/>
            <person name="Maia da Silva F."/>
            <person name="Voegtly L.J."/>
            <person name="Matveyev A.V."/>
            <person name="Teixeira M.M."/>
            <person name="Camargo E.P."/>
            <person name="Buck G.A."/>
        </authorList>
    </citation>
    <scope>NUCLEOTIDE SEQUENCE [LARGE SCALE GENOMIC DNA]</scope>
    <source>
        <strain evidence="12 13">TCC079E</strain>
    </source>
</reference>
<name>M1LNE3_9PROT</name>
<evidence type="ECO:0000256" key="1">
    <source>
        <dbReference type="ARBA" id="ARBA00008069"/>
    </source>
</evidence>
<keyword evidence="5 10" id="KW-0436">Ligase</keyword>
<feature type="active site" description="Charge relay system" evidence="10">
    <location>
        <position position="158"/>
    </location>
</feature>
<dbReference type="InterPro" id="IPR020556">
    <property type="entry name" value="Amidase_CS"/>
</dbReference>
<feature type="active site" description="Charge relay system" evidence="10">
    <location>
        <position position="83"/>
    </location>
</feature>
<evidence type="ECO:0000256" key="6">
    <source>
        <dbReference type="ARBA" id="ARBA00022741"/>
    </source>
</evidence>
<dbReference type="EMBL" id="CP003803">
    <property type="protein sequence ID" value="AGF47217.1"/>
    <property type="molecule type" value="Genomic_DNA"/>
</dbReference>
<dbReference type="PANTHER" id="PTHR11895">
    <property type="entry name" value="TRANSAMIDASE"/>
    <property type="match status" value="1"/>
</dbReference>
<evidence type="ECO:0000256" key="2">
    <source>
        <dbReference type="ARBA" id="ARBA00011123"/>
    </source>
</evidence>
<dbReference type="OrthoDB" id="9811471at2"/>
<dbReference type="GO" id="GO:0016740">
    <property type="term" value="F:transferase activity"/>
    <property type="evidence" value="ECO:0007669"/>
    <property type="project" value="UniProtKB-KW"/>
</dbReference>
<keyword evidence="6 10" id="KW-0547">Nucleotide-binding</keyword>
<dbReference type="HAMAP" id="MF_00120">
    <property type="entry name" value="GatA"/>
    <property type="match status" value="1"/>
</dbReference>
<keyword evidence="13" id="KW-1185">Reference proteome</keyword>
<dbReference type="GO" id="GO:0006412">
    <property type="term" value="P:translation"/>
    <property type="evidence" value="ECO:0007669"/>
    <property type="project" value="UniProtKB-UniRule"/>
</dbReference>
<comment type="catalytic activity">
    <reaction evidence="9 10">
        <text>L-glutamyl-tRNA(Gln) + L-glutamine + ATP + H2O = L-glutaminyl-tRNA(Gln) + L-glutamate + ADP + phosphate + H(+)</text>
        <dbReference type="Rhea" id="RHEA:17521"/>
        <dbReference type="Rhea" id="RHEA-COMP:9681"/>
        <dbReference type="Rhea" id="RHEA-COMP:9684"/>
        <dbReference type="ChEBI" id="CHEBI:15377"/>
        <dbReference type="ChEBI" id="CHEBI:15378"/>
        <dbReference type="ChEBI" id="CHEBI:29985"/>
        <dbReference type="ChEBI" id="CHEBI:30616"/>
        <dbReference type="ChEBI" id="CHEBI:43474"/>
        <dbReference type="ChEBI" id="CHEBI:58359"/>
        <dbReference type="ChEBI" id="CHEBI:78520"/>
        <dbReference type="ChEBI" id="CHEBI:78521"/>
        <dbReference type="ChEBI" id="CHEBI:456216"/>
        <dbReference type="EC" id="6.3.5.7"/>
    </reaction>
</comment>
<feature type="active site" description="Acyl-ester intermediate" evidence="10">
    <location>
        <position position="182"/>
    </location>
</feature>
<sequence length="508" mass="56033">MTKTALHTQFSGIHSLRSSILKKEISATEVAISAIAKAKELESLNIFLHIDEELTLKRAKEVDILFSKTSQLPALAGIPIAHKDNIVTKNWYTTAGSKILEKYLSPFDATVVDELNKAGSVSIGKLNCDEFGMGSSNENSAYGPVRNPWDPQIVPGGSSGGSAAAVAARIVMASTGTDTGGSIRTPSSFCGVCGIKPTYGTVSRYGVIAFASSLDQVGVIATNSMDLLEMLDIISTHDNKDSTNLKEFNGIKNQTGRLKKDFEEHKKKFDHNIDRPLKDIKIGIPREFFETNIHEDILFAIKKAISDFESLGASIIDISIPSSKISIPVYYTLASAEASSNLARYDGVRYGYRTSNFNNIEEMISRSRSEGFGHEVKHRILLGTYLLSKDNYNKYYMTAQKVRRVITNDFQEKLTKECDIILAPVYPKPIKKIGAKNDSDWIDDIFTVNANLAGLPAMSIPCGFNKNNNLQPIGIQIIGNYFTEGLMIAVSDYYQQITNWHKQTPENI</sequence>
<feature type="domain" description="Amidase" evidence="11">
    <location>
        <begin position="35"/>
        <end position="486"/>
    </location>
</feature>
<evidence type="ECO:0000313" key="12">
    <source>
        <dbReference type="EMBL" id="AGF47217.1"/>
    </source>
</evidence>
<dbReference type="Proteomes" id="UP000011547">
    <property type="component" value="Chromosome"/>
</dbReference>
<dbReference type="HOGENOM" id="CLU_009600_0_3_4"/>
<dbReference type="AlphaFoldDB" id="M1LNE3"/>
<dbReference type="GO" id="GO:0005524">
    <property type="term" value="F:ATP binding"/>
    <property type="evidence" value="ECO:0007669"/>
    <property type="project" value="UniProtKB-KW"/>
</dbReference>
<evidence type="ECO:0000256" key="10">
    <source>
        <dbReference type="HAMAP-Rule" id="MF_00120"/>
    </source>
</evidence>
<dbReference type="STRING" id="1208919.CDSE_0105"/>
<evidence type="ECO:0000256" key="5">
    <source>
        <dbReference type="ARBA" id="ARBA00022598"/>
    </source>
</evidence>
<dbReference type="Pfam" id="PF01425">
    <property type="entry name" value="Amidase"/>
    <property type="match status" value="1"/>
</dbReference>
<keyword evidence="7 10" id="KW-0067">ATP-binding</keyword>
<dbReference type="InterPro" id="IPR036928">
    <property type="entry name" value="AS_sf"/>
</dbReference>
<evidence type="ECO:0000313" key="13">
    <source>
        <dbReference type="Proteomes" id="UP000011547"/>
    </source>
</evidence>
<evidence type="ECO:0000256" key="3">
    <source>
        <dbReference type="ARBA" id="ARBA00012739"/>
    </source>
</evidence>
<dbReference type="EC" id="6.3.5.7" evidence="3 10"/>
<evidence type="ECO:0000256" key="9">
    <source>
        <dbReference type="ARBA" id="ARBA00047407"/>
    </source>
</evidence>
<protein>
    <recommendedName>
        <fullName evidence="4 10">Glutamyl-tRNA(Gln) amidotransferase subunit A</fullName>
        <shortName evidence="10">Glu-ADT subunit A</shortName>
        <ecNumber evidence="3 10">6.3.5.7</ecNumber>
    </recommendedName>
</protein>
<dbReference type="InterPro" id="IPR023631">
    <property type="entry name" value="Amidase_dom"/>
</dbReference>
<evidence type="ECO:0000256" key="7">
    <source>
        <dbReference type="ARBA" id="ARBA00022840"/>
    </source>
</evidence>
<comment type="function">
    <text evidence="10">Allows the formation of correctly charged Gln-tRNA(Gln) through the transamidation of misacylated Glu-tRNA(Gln) in organisms which lack glutaminyl-tRNA synthetase. The reaction takes place in the presence of glutamine and ATP through an activated gamma-phospho-Glu-tRNA(Gln).</text>
</comment>
<dbReference type="PROSITE" id="PS00571">
    <property type="entry name" value="AMIDASES"/>
    <property type="match status" value="1"/>
</dbReference>
<dbReference type="KEGG" id="kde:CDSE_0105"/>
<evidence type="ECO:0000256" key="4">
    <source>
        <dbReference type="ARBA" id="ARBA00014428"/>
    </source>
</evidence>
<organism evidence="12 13">
    <name type="scientific">Candidatus Kinetoplastidibacterium desouzai TCC079E</name>
    <dbReference type="NCBI Taxonomy" id="1208919"/>
    <lineage>
        <taxon>Bacteria</taxon>
        <taxon>Pseudomonadati</taxon>
        <taxon>Pseudomonadota</taxon>
        <taxon>Betaproteobacteria</taxon>
        <taxon>Candidatus Kinetoplastidibacterium</taxon>
    </lineage>
</organism>
<dbReference type="GO" id="GO:0050567">
    <property type="term" value="F:glutaminyl-tRNA synthase (glutamine-hydrolyzing) activity"/>
    <property type="evidence" value="ECO:0007669"/>
    <property type="project" value="UniProtKB-UniRule"/>
</dbReference>
<dbReference type="eggNOG" id="COG0154">
    <property type="taxonomic scope" value="Bacteria"/>
</dbReference>
<evidence type="ECO:0000259" key="11">
    <source>
        <dbReference type="Pfam" id="PF01425"/>
    </source>
</evidence>
<accession>M1LNE3</accession>
<gene>
    <name evidence="10" type="primary">gatA</name>
    <name evidence="12" type="ORF">CDSE_0105</name>
</gene>
<dbReference type="PANTHER" id="PTHR11895:SF7">
    <property type="entry name" value="GLUTAMYL-TRNA(GLN) AMIDOTRANSFERASE SUBUNIT A, MITOCHONDRIAL"/>
    <property type="match status" value="1"/>
</dbReference>
<dbReference type="InterPro" id="IPR000120">
    <property type="entry name" value="Amidase"/>
</dbReference>
<comment type="subunit">
    <text evidence="2 10">Heterotrimer of A, B and C subunits.</text>
</comment>